<dbReference type="Gene3D" id="3.10.50.40">
    <property type="match status" value="2"/>
</dbReference>
<organism evidence="4 5">
    <name type="scientific">Saccharicrinis carchari</name>
    <dbReference type="NCBI Taxonomy" id="1168039"/>
    <lineage>
        <taxon>Bacteria</taxon>
        <taxon>Pseudomonadati</taxon>
        <taxon>Bacteroidota</taxon>
        <taxon>Bacteroidia</taxon>
        <taxon>Marinilabiliales</taxon>
        <taxon>Marinilabiliaceae</taxon>
        <taxon>Saccharicrinis</taxon>
    </lineage>
</organism>
<dbReference type="RefSeq" id="WP_142533277.1">
    <property type="nucleotide sequence ID" value="NZ_FXTB01000004.1"/>
</dbReference>
<name>A0A521D1I2_SACCC</name>
<keyword evidence="1 4" id="KW-0413">Isomerase</keyword>
<protein>
    <submittedName>
        <fullName evidence="4">Peptidyl-prolyl cis-trans isomerase SurA</fullName>
    </submittedName>
</protein>
<evidence type="ECO:0000259" key="3">
    <source>
        <dbReference type="PROSITE" id="PS50198"/>
    </source>
</evidence>
<feature type="domain" description="PpiC" evidence="3">
    <location>
        <begin position="119"/>
        <end position="221"/>
    </location>
</feature>
<keyword evidence="2" id="KW-0732">Signal</keyword>
<sequence>MKRTTLILFLLAVLFSAGSMAQSNHTLVSIGNKQYQVEEFDFIYSKNNNFSEEPKSKKEYIALFVNYKLKVHEAIAQGLDTLPSFKKEYNYYKEELAKPYLSDSKVTEKLIQEAYDRLKTEINASHILIKLPPSPTPEDTLAAYRKINAIVDKFNNGEDFNKLALQYSDDPSARKNQGKLGYFTGFMMVYPFESAAFNTPKGSISPITRTSFGYHLVQVHDKRPNRGEVLTAHIMQMFPRNASQELIAQKKAKIDSVYQLLLQGQDFAALAQQYSDDRNSAANNGQLPWFGTGRMVAEFSEPAFALDSVNNISEIVRTPYGFHIIKFLDKRGIKPLEEMREEIEDRIASDERAYQSKQVVVARLKEEYGFSKNKSLYDVIKQMVADNNVTNDEFFEHFKENENNIATMKGWELKTGDLMAELKKNRQFMQNRSTVDFDVLMQDFIGEAILKFEKTKLRDKYPEYKYLLNEYHDGLLIFDISQKEIWNKAIEDSIGIQNYFEAHKSAYFHPEKLDGILFLTNDKKELKAAKKLLQVNPEITADSLQQLYPDAKVIKNVFEKGEYQALDKQIWKIKKSEGKEITDFKYAWASGKRIPKKQKELDETRGQVIADYQNQIEKEWLAGLKAKYSPVVNAKALKYSK</sequence>
<dbReference type="EMBL" id="FXTB01000004">
    <property type="protein sequence ID" value="SMO65565.1"/>
    <property type="molecule type" value="Genomic_DNA"/>
</dbReference>
<dbReference type="PANTHER" id="PTHR47245:SF2">
    <property type="entry name" value="PEPTIDYL-PROLYL CIS-TRANS ISOMERASE HP_0175-RELATED"/>
    <property type="match status" value="1"/>
</dbReference>
<evidence type="ECO:0000313" key="5">
    <source>
        <dbReference type="Proteomes" id="UP000319040"/>
    </source>
</evidence>
<dbReference type="InterPro" id="IPR000297">
    <property type="entry name" value="PPIase_PpiC"/>
</dbReference>
<reference evidence="4 5" key="1">
    <citation type="submission" date="2017-05" db="EMBL/GenBank/DDBJ databases">
        <authorList>
            <person name="Varghese N."/>
            <person name="Submissions S."/>
        </authorList>
    </citation>
    <scope>NUCLEOTIDE SEQUENCE [LARGE SCALE GENOMIC DNA]</scope>
    <source>
        <strain evidence="4 5">DSM 27040</strain>
    </source>
</reference>
<dbReference type="Pfam" id="PF13616">
    <property type="entry name" value="Rotamase_3"/>
    <property type="match status" value="2"/>
</dbReference>
<dbReference type="OrthoDB" id="14196at2"/>
<keyword evidence="1" id="KW-0697">Rotamase</keyword>
<accession>A0A521D1I2</accession>
<dbReference type="Proteomes" id="UP000319040">
    <property type="component" value="Unassembled WGS sequence"/>
</dbReference>
<proteinExistence type="predicted"/>
<dbReference type="InterPro" id="IPR050245">
    <property type="entry name" value="PrsA_foldase"/>
</dbReference>
<feature type="chain" id="PRO_5022131292" evidence="2">
    <location>
        <begin position="22"/>
        <end position="641"/>
    </location>
</feature>
<feature type="signal peptide" evidence="2">
    <location>
        <begin position="1"/>
        <end position="21"/>
    </location>
</feature>
<evidence type="ECO:0000256" key="1">
    <source>
        <dbReference type="PROSITE-ProRule" id="PRU00278"/>
    </source>
</evidence>
<gene>
    <name evidence="4" type="ORF">SAMN06265379_104118</name>
</gene>
<keyword evidence="5" id="KW-1185">Reference proteome</keyword>
<feature type="domain" description="PpiC" evidence="3">
    <location>
        <begin position="226"/>
        <end position="329"/>
    </location>
</feature>
<dbReference type="SUPFAM" id="SSF54534">
    <property type="entry name" value="FKBP-like"/>
    <property type="match status" value="2"/>
</dbReference>
<dbReference type="AlphaFoldDB" id="A0A521D1I2"/>
<dbReference type="PANTHER" id="PTHR47245">
    <property type="entry name" value="PEPTIDYLPROLYL ISOMERASE"/>
    <property type="match status" value="1"/>
</dbReference>
<evidence type="ECO:0000313" key="4">
    <source>
        <dbReference type="EMBL" id="SMO65565.1"/>
    </source>
</evidence>
<dbReference type="GO" id="GO:0003755">
    <property type="term" value="F:peptidyl-prolyl cis-trans isomerase activity"/>
    <property type="evidence" value="ECO:0007669"/>
    <property type="project" value="UniProtKB-KW"/>
</dbReference>
<dbReference type="InterPro" id="IPR046357">
    <property type="entry name" value="PPIase_dom_sf"/>
</dbReference>
<dbReference type="PROSITE" id="PS50198">
    <property type="entry name" value="PPIC_PPIASE_2"/>
    <property type="match status" value="2"/>
</dbReference>
<evidence type="ECO:0000256" key="2">
    <source>
        <dbReference type="SAM" id="SignalP"/>
    </source>
</evidence>